<evidence type="ECO:0000313" key="2">
    <source>
        <dbReference type="EMBL" id="CAD9205541.1"/>
    </source>
</evidence>
<gene>
    <name evidence="2" type="ORF">TCHU04912_LOCUS7777</name>
</gene>
<sequence>MREPAEPARFIAIQGTEDLTYGAKRSQVVAAAPACAAALKEALHTREPVTVTLSLLAMRRLIRREPASVVAAMLPSLAQFLSPIALFNGSPLEVHPTYDRHKVVHMQEAIDGVLHAFTDHGGPEAAAIMTRHLPAWRQVNGTEAPSSRRKKRQAAPATRASTGVMPYTVV</sequence>
<reference evidence="2" key="1">
    <citation type="submission" date="2021-01" db="EMBL/GenBank/DDBJ databases">
        <authorList>
            <person name="Corre E."/>
            <person name="Pelletier E."/>
            <person name="Niang G."/>
            <person name="Scheremetjew M."/>
            <person name="Finn R."/>
            <person name="Kale V."/>
            <person name="Holt S."/>
            <person name="Cochrane G."/>
            <person name="Meng A."/>
            <person name="Brown T."/>
            <person name="Cohen L."/>
        </authorList>
    </citation>
    <scope>NUCLEOTIDE SEQUENCE</scope>
    <source>
        <strain evidence="2">PLY429</strain>
    </source>
</reference>
<dbReference type="InterPro" id="IPR019399">
    <property type="entry name" value="Parkin_co-regulated_protein"/>
</dbReference>
<dbReference type="GO" id="GO:0051879">
    <property type="term" value="F:Hsp90 protein binding"/>
    <property type="evidence" value="ECO:0007669"/>
    <property type="project" value="TreeGrafter"/>
</dbReference>
<dbReference type="GO" id="GO:0030544">
    <property type="term" value="F:Hsp70 protein binding"/>
    <property type="evidence" value="ECO:0007669"/>
    <property type="project" value="TreeGrafter"/>
</dbReference>
<dbReference type="PANTHER" id="PTHR21207">
    <property type="entry name" value="PARKIN COREGULATED GENE PROTEIN PARK2 COREGULATED"/>
    <property type="match status" value="1"/>
</dbReference>
<dbReference type="Pfam" id="PF10274">
    <property type="entry name" value="ParcG"/>
    <property type="match status" value="1"/>
</dbReference>
<feature type="region of interest" description="Disordered" evidence="1">
    <location>
        <begin position="139"/>
        <end position="170"/>
    </location>
</feature>
<protein>
    <submittedName>
        <fullName evidence="2">Uncharacterized protein</fullName>
    </submittedName>
</protein>
<organism evidence="2">
    <name type="scientific">Tetraselmis chuii</name>
    <dbReference type="NCBI Taxonomy" id="63592"/>
    <lineage>
        <taxon>Eukaryota</taxon>
        <taxon>Viridiplantae</taxon>
        <taxon>Chlorophyta</taxon>
        <taxon>core chlorophytes</taxon>
        <taxon>Chlorodendrophyceae</taxon>
        <taxon>Chlorodendrales</taxon>
        <taxon>Chlorodendraceae</taxon>
        <taxon>Tetraselmis</taxon>
    </lineage>
</organism>
<dbReference type="AlphaFoldDB" id="A0A7S1X1X7"/>
<dbReference type="PANTHER" id="PTHR21207:SF2">
    <property type="entry name" value="PARKIN COREGULATED GENE PROTEIN"/>
    <property type="match status" value="1"/>
</dbReference>
<proteinExistence type="predicted"/>
<dbReference type="EMBL" id="HBGG01015220">
    <property type="protein sequence ID" value="CAD9205541.1"/>
    <property type="molecule type" value="Transcribed_RNA"/>
</dbReference>
<evidence type="ECO:0000256" key="1">
    <source>
        <dbReference type="SAM" id="MobiDB-lite"/>
    </source>
</evidence>
<name>A0A7S1X1X7_9CHLO</name>
<accession>A0A7S1X1X7</accession>